<dbReference type="STRING" id="1802479.A2Y68_00585"/>
<dbReference type="Gene3D" id="3.40.50.1110">
    <property type="entry name" value="SGNH hydrolase"/>
    <property type="match status" value="1"/>
</dbReference>
<accession>A0A1F7X486</accession>
<keyword evidence="1" id="KW-0472">Membrane</keyword>
<dbReference type="InterPro" id="IPR001087">
    <property type="entry name" value="GDSL"/>
</dbReference>
<comment type="caution">
    <text evidence="2">The sequence shown here is derived from an EMBL/GenBank/DDBJ whole genome shotgun (WGS) entry which is preliminary data.</text>
</comment>
<proteinExistence type="predicted"/>
<keyword evidence="1" id="KW-0812">Transmembrane</keyword>
<protein>
    <submittedName>
        <fullName evidence="2">Uncharacterized protein</fullName>
    </submittedName>
</protein>
<dbReference type="Proteomes" id="UP000176778">
    <property type="component" value="Unassembled WGS sequence"/>
</dbReference>
<dbReference type="SUPFAM" id="SSF52266">
    <property type="entry name" value="SGNH hydrolase"/>
    <property type="match status" value="1"/>
</dbReference>
<evidence type="ECO:0000313" key="3">
    <source>
        <dbReference type="Proteomes" id="UP000176778"/>
    </source>
</evidence>
<dbReference type="InterPro" id="IPR036514">
    <property type="entry name" value="SGNH_hydro_sf"/>
</dbReference>
<organism evidence="2 3">
    <name type="scientific">Candidatus Woesebacteria bacterium RBG_13_46_13</name>
    <dbReference type="NCBI Taxonomy" id="1802479"/>
    <lineage>
        <taxon>Bacteria</taxon>
        <taxon>Candidatus Woeseibacteriota</taxon>
    </lineage>
</organism>
<dbReference type="AlphaFoldDB" id="A0A1F7X486"/>
<name>A0A1F7X486_9BACT</name>
<reference evidence="2 3" key="1">
    <citation type="journal article" date="2016" name="Nat. Commun.">
        <title>Thousands of microbial genomes shed light on interconnected biogeochemical processes in an aquifer system.</title>
        <authorList>
            <person name="Anantharaman K."/>
            <person name="Brown C.T."/>
            <person name="Hug L.A."/>
            <person name="Sharon I."/>
            <person name="Castelle C.J."/>
            <person name="Probst A.J."/>
            <person name="Thomas B.C."/>
            <person name="Singh A."/>
            <person name="Wilkins M.J."/>
            <person name="Karaoz U."/>
            <person name="Brodie E.L."/>
            <person name="Williams K.H."/>
            <person name="Hubbard S.S."/>
            <person name="Banfield J.F."/>
        </authorList>
    </citation>
    <scope>NUCLEOTIDE SEQUENCE [LARGE SCALE GENOMIC DNA]</scope>
</reference>
<gene>
    <name evidence="2" type="ORF">A2Y68_00585</name>
</gene>
<evidence type="ECO:0000313" key="2">
    <source>
        <dbReference type="EMBL" id="OGM09910.1"/>
    </source>
</evidence>
<dbReference type="GO" id="GO:0016788">
    <property type="term" value="F:hydrolase activity, acting on ester bonds"/>
    <property type="evidence" value="ECO:0007669"/>
    <property type="project" value="InterPro"/>
</dbReference>
<dbReference type="CDD" id="cd00229">
    <property type="entry name" value="SGNH_hydrolase"/>
    <property type="match status" value="1"/>
</dbReference>
<sequence length="324" mass="37453">MGKSKLIAFIVLSQLLIIAFLVFSIYKKSLPKIFLSLISKESVLSTKTKGLDYFYEPSPNSLDKANTWIPYQGISTINSDSLNERYDYKTEKDPGIFRIITLGDSWTYGLYVDTDNNWPETLEDLLNKEKTCSAVKKYEVINLGVWGYDLQYAAKRFELRGAKYQPDVVIWFVKSDDMLQINELILPLEKNVDAEMRKNGEFQKAVEEGDYYASWHKAYSQYIDKYPEESIVEKQKKILSDFDSVYTNPLIIASFLPVEPYYDDIVGSFVAGRPNTYDFRGLTNPTEYRELHFSGDPHPNENGHRIIAEDFLNYLVAKDFLPCK</sequence>
<dbReference type="Pfam" id="PF00657">
    <property type="entry name" value="Lipase_GDSL"/>
    <property type="match status" value="1"/>
</dbReference>
<feature type="transmembrane region" description="Helical" evidence="1">
    <location>
        <begin position="6"/>
        <end position="26"/>
    </location>
</feature>
<evidence type="ECO:0000256" key="1">
    <source>
        <dbReference type="SAM" id="Phobius"/>
    </source>
</evidence>
<keyword evidence="1" id="KW-1133">Transmembrane helix</keyword>
<dbReference type="EMBL" id="MGFR01000002">
    <property type="protein sequence ID" value="OGM09910.1"/>
    <property type="molecule type" value="Genomic_DNA"/>
</dbReference>